<dbReference type="NCBIfam" id="TIGR02227">
    <property type="entry name" value="sigpep_I_bact"/>
    <property type="match status" value="1"/>
</dbReference>
<dbReference type="InterPro" id="IPR019758">
    <property type="entry name" value="Pept_S26A_signal_pept_1_CS"/>
</dbReference>
<comment type="subcellular location">
    <subcellularLocation>
        <location evidence="7">Membrane</location>
        <topology evidence="7">Single-pass type II membrane protein</topology>
    </subcellularLocation>
</comment>
<keyword evidence="7" id="KW-0812">Transmembrane</keyword>
<dbReference type="PRINTS" id="PR00727">
    <property type="entry name" value="LEADERPTASE"/>
</dbReference>
<dbReference type="Proteomes" id="UP000232196">
    <property type="component" value="Unassembled WGS sequence"/>
</dbReference>
<dbReference type="GO" id="GO:0016020">
    <property type="term" value="C:membrane"/>
    <property type="evidence" value="ECO:0007669"/>
    <property type="project" value="UniProtKB-SubCell"/>
</dbReference>
<dbReference type="InterPro" id="IPR036286">
    <property type="entry name" value="LexA/Signal_pep-like_sf"/>
</dbReference>
<feature type="active site" evidence="6">
    <location>
        <position position="101"/>
    </location>
</feature>
<accession>A0A2M9XIA4</accession>
<evidence type="ECO:0000256" key="7">
    <source>
        <dbReference type="RuleBase" id="RU362042"/>
    </source>
</evidence>
<dbReference type="PROSITE" id="PS00761">
    <property type="entry name" value="SPASE_I_3"/>
    <property type="match status" value="1"/>
</dbReference>
<comment type="catalytic activity">
    <reaction evidence="1 7">
        <text>Cleavage of hydrophobic, N-terminal signal or leader sequences from secreted and periplasmic proteins.</text>
        <dbReference type="EC" id="3.4.21.89"/>
    </reaction>
</comment>
<dbReference type="OrthoDB" id="9802919at2"/>
<dbReference type="Gene3D" id="2.10.109.10">
    <property type="entry name" value="Umud Fragment, subunit A"/>
    <property type="match status" value="1"/>
</dbReference>
<evidence type="ECO:0000256" key="4">
    <source>
        <dbReference type="ARBA" id="ARBA00019232"/>
    </source>
</evidence>
<dbReference type="PANTHER" id="PTHR43390">
    <property type="entry name" value="SIGNAL PEPTIDASE I"/>
    <property type="match status" value="1"/>
</dbReference>
<protein>
    <recommendedName>
        <fullName evidence="4 7">Signal peptidase I</fullName>
        <ecNumber evidence="3 7">3.4.21.89</ecNumber>
    </recommendedName>
</protein>
<feature type="active site" evidence="6">
    <location>
        <position position="49"/>
    </location>
</feature>
<dbReference type="Pfam" id="PF10502">
    <property type="entry name" value="Peptidase_S26"/>
    <property type="match status" value="1"/>
</dbReference>
<evidence type="ECO:0000313" key="10">
    <source>
        <dbReference type="Proteomes" id="UP000232196"/>
    </source>
</evidence>
<dbReference type="InterPro" id="IPR000223">
    <property type="entry name" value="Pept_S26A_signal_pept_1"/>
</dbReference>
<dbReference type="GO" id="GO:0004252">
    <property type="term" value="F:serine-type endopeptidase activity"/>
    <property type="evidence" value="ECO:0007669"/>
    <property type="project" value="InterPro"/>
</dbReference>
<evidence type="ECO:0000259" key="8">
    <source>
        <dbReference type="Pfam" id="PF10502"/>
    </source>
</evidence>
<comment type="similarity">
    <text evidence="2 7">Belongs to the peptidase S26 family.</text>
</comment>
<feature type="transmembrane region" description="Helical" evidence="7">
    <location>
        <begin position="21"/>
        <end position="44"/>
    </location>
</feature>
<evidence type="ECO:0000256" key="1">
    <source>
        <dbReference type="ARBA" id="ARBA00000677"/>
    </source>
</evidence>
<dbReference type="PANTHER" id="PTHR43390:SF1">
    <property type="entry name" value="CHLOROPLAST PROCESSING PEPTIDASE"/>
    <property type="match status" value="1"/>
</dbReference>
<dbReference type="EMBL" id="NPDN01000001">
    <property type="protein sequence ID" value="PJZ27405.1"/>
    <property type="molecule type" value="Genomic_DNA"/>
</dbReference>
<evidence type="ECO:0000256" key="3">
    <source>
        <dbReference type="ARBA" id="ARBA00013208"/>
    </source>
</evidence>
<dbReference type="SUPFAM" id="SSF51306">
    <property type="entry name" value="LexA/Signal peptidase"/>
    <property type="match status" value="1"/>
</dbReference>
<dbReference type="InterPro" id="IPR019533">
    <property type="entry name" value="Peptidase_S26"/>
</dbReference>
<gene>
    <name evidence="9" type="primary">lepB</name>
    <name evidence="9" type="ORF">CH357_02320</name>
</gene>
<keyword evidence="7" id="KW-0645">Protease</keyword>
<keyword evidence="7" id="KW-0472">Membrane</keyword>
<dbReference type="GO" id="GO:0009003">
    <property type="term" value="F:signal peptidase activity"/>
    <property type="evidence" value="ECO:0007669"/>
    <property type="project" value="UniProtKB-EC"/>
</dbReference>
<dbReference type="EC" id="3.4.21.89" evidence="3 7"/>
<organism evidence="9 10">
    <name type="scientific">Leptospira hartskeerlii</name>
    <dbReference type="NCBI Taxonomy" id="2023177"/>
    <lineage>
        <taxon>Bacteria</taxon>
        <taxon>Pseudomonadati</taxon>
        <taxon>Spirochaetota</taxon>
        <taxon>Spirochaetia</taxon>
        <taxon>Leptospirales</taxon>
        <taxon>Leptospiraceae</taxon>
        <taxon>Leptospira</taxon>
    </lineage>
</organism>
<evidence type="ECO:0000313" key="9">
    <source>
        <dbReference type="EMBL" id="PJZ27405.1"/>
    </source>
</evidence>
<keyword evidence="7" id="KW-1133">Transmembrane helix</keyword>
<proteinExistence type="inferred from homology"/>
<evidence type="ECO:0000256" key="6">
    <source>
        <dbReference type="PIRSR" id="PIRSR600223-1"/>
    </source>
</evidence>
<evidence type="ECO:0000256" key="5">
    <source>
        <dbReference type="ARBA" id="ARBA00022801"/>
    </source>
</evidence>
<dbReference type="CDD" id="cd06530">
    <property type="entry name" value="S26_SPase_I"/>
    <property type="match status" value="1"/>
</dbReference>
<dbReference type="RefSeq" id="WP_100705143.1">
    <property type="nucleotide sequence ID" value="NZ_NPDL01000010.1"/>
</dbReference>
<feature type="domain" description="Peptidase S26" evidence="8">
    <location>
        <begin position="22"/>
        <end position="195"/>
    </location>
</feature>
<keyword evidence="10" id="KW-1185">Reference proteome</keyword>
<comment type="caution">
    <text evidence="9">The sequence shown here is derived from an EMBL/GenBank/DDBJ whole genome shotgun (WGS) entry which is preliminary data.</text>
</comment>
<evidence type="ECO:0000256" key="2">
    <source>
        <dbReference type="ARBA" id="ARBA00009370"/>
    </source>
</evidence>
<name>A0A2M9XIA4_9LEPT</name>
<dbReference type="GO" id="GO:0006465">
    <property type="term" value="P:signal peptide processing"/>
    <property type="evidence" value="ECO:0007669"/>
    <property type="project" value="InterPro"/>
</dbReference>
<reference evidence="9 10" key="1">
    <citation type="submission" date="2017-07" db="EMBL/GenBank/DDBJ databases">
        <title>Leptospira spp. isolated from tropical soils.</title>
        <authorList>
            <person name="Thibeaux R."/>
            <person name="Iraola G."/>
            <person name="Ferres I."/>
            <person name="Bierque E."/>
            <person name="Girault D."/>
            <person name="Soupe-Gilbert M.-E."/>
            <person name="Picardeau M."/>
            <person name="Goarant C."/>
        </authorList>
    </citation>
    <scope>NUCLEOTIDE SEQUENCE [LARGE SCALE GENOMIC DNA]</scope>
    <source>
        <strain evidence="9 10">MCA1-C-A1</strain>
    </source>
</reference>
<dbReference type="AlphaFoldDB" id="A0A2M9XIA4"/>
<keyword evidence="5 7" id="KW-0378">Hydrolase</keyword>
<sequence length="198" mass="22401">MKFDPEIIRSIQQSVFRWIRLSFPIVFAIFFILYFRIFVIQFYLISGTSMMPSYKESDWVLVKKWGFPAQVGPWVLYILEPDVDRFDVLVLDGIGAELSLKRVVGLPGDFFRFSEGRILINDSSLEEPFLNSGYKTQAPSASILPVIGVSGNIGIGDSGRIPPGYVLVLGDNREFSTDSRNYGLIPFKKLRGKVITSF</sequence>